<proteinExistence type="predicted"/>
<evidence type="ECO:0000313" key="2">
    <source>
        <dbReference type="Proteomes" id="UP001437256"/>
    </source>
</evidence>
<dbReference type="Proteomes" id="UP001437256">
    <property type="component" value="Unassembled WGS sequence"/>
</dbReference>
<organism evidence="1 2">
    <name type="scientific">Marasmius tenuissimus</name>
    <dbReference type="NCBI Taxonomy" id="585030"/>
    <lineage>
        <taxon>Eukaryota</taxon>
        <taxon>Fungi</taxon>
        <taxon>Dikarya</taxon>
        <taxon>Basidiomycota</taxon>
        <taxon>Agaricomycotina</taxon>
        <taxon>Agaricomycetes</taxon>
        <taxon>Agaricomycetidae</taxon>
        <taxon>Agaricales</taxon>
        <taxon>Marasmiineae</taxon>
        <taxon>Marasmiaceae</taxon>
        <taxon>Marasmius</taxon>
    </lineage>
</organism>
<sequence length="231" mass="25689">MHVPDVELRLTSSGSAKVLPQSETADRLLQLYSVLLSDLRLGPGTQGFLEIPDLRVQSVAFQVLQNLTVVLQLHDRMWRSPRPEVVLKMSVATQEWAILVVDSGTRTAPVELIRIFGVRPSCAGSHRAALFRMRPQRHRYGRVVRRERGILLLRITLMAQASNFKGSRLKLATPFLQGGGGKVLSQSTQTPSASIWLHDVPATLNSEALKTRVKNGLDHEKLCEAGLVCQW</sequence>
<keyword evidence="2" id="KW-1185">Reference proteome</keyword>
<dbReference type="EMBL" id="JBBXMP010000040">
    <property type="protein sequence ID" value="KAL0066004.1"/>
    <property type="molecule type" value="Genomic_DNA"/>
</dbReference>
<comment type="caution">
    <text evidence="1">The sequence shown here is derived from an EMBL/GenBank/DDBJ whole genome shotgun (WGS) entry which is preliminary data.</text>
</comment>
<reference evidence="1 2" key="1">
    <citation type="submission" date="2024-05" db="EMBL/GenBank/DDBJ databases">
        <title>A draft genome resource for the thread blight pathogen Marasmius tenuissimus strain MS-2.</title>
        <authorList>
            <person name="Yulfo-Soto G.E."/>
            <person name="Baruah I.K."/>
            <person name="Amoako-Attah I."/>
            <person name="Bukari Y."/>
            <person name="Meinhardt L.W."/>
            <person name="Bailey B.A."/>
            <person name="Cohen S.P."/>
        </authorList>
    </citation>
    <scope>NUCLEOTIDE SEQUENCE [LARGE SCALE GENOMIC DNA]</scope>
    <source>
        <strain evidence="1 2">MS-2</strain>
    </source>
</reference>
<accession>A0ABR2ZXW5</accession>
<protein>
    <submittedName>
        <fullName evidence="1">Uncharacterized protein</fullName>
    </submittedName>
</protein>
<evidence type="ECO:0000313" key="1">
    <source>
        <dbReference type="EMBL" id="KAL0066004.1"/>
    </source>
</evidence>
<name>A0ABR2ZXW5_9AGAR</name>
<gene>
    <name evidence="1" type="ORF">AAF712_006994</name>
</gene>